<evidence type="ECO:0008006" key="17">
    <source>
        <dbReference type="Google" id="ProtNLM"/>
    </source>
</evidence>
<protein>
    <recommendedName>
        <fullName evidence="17">Bacterial surface antigen (D15) domain-containing protein</fullName>
    </recommendedName>
</protein>
<keyword evidence="9" id="KW-0472">Membrane</keyword>
<dbReference type="Pfam" id="PF01103">
    <property type="entry name" value="Omp85"/>
    <property type="match status" value="1"/>
</dbReference>
<dbReference type="FunFam" id="2.40.160.50:FF:000004">
    <property type="entry name" value="Protein TOC75-3 chloroplastic"/>
    <property type="match status" value="1"/>
</dbReference>
<comment type="subcellular location">
    <subcellularLocation>
        <location evidence="1">Plastid</location>
        <location evidence="1">Chloroplast outer membrane</location>
        <topology evidence="1">Multi-pass membrane protein</topology>
    </subcellularLocation>
</comment>
<keyword evidence="5" id="KW-0934">Plastid</keyword>
<keyword evidence="3" id="KW-1134">Transmembrane beta strand</keyword>
<dbReference type="InterPro" id="IPR039910">
    <property type="entry name" value="D15-like"/>
</dbReference>
<evidence type="ECO:0000256" key="11">
    <source>
        <dbReference type="SAM" id="MobiDB-lite"/>
    </source>
</evidence>
<sequence length="788" mass="86259">MWFASFRRVREPNAAEPSEDAPSPLSPRRSSQPHGYSLRISSSDPNPRPHSSRNRALASAIAAAATSSACDLGGGCGASGGGGLLSWIFSARAARADEGKPAGADWDAHGLPVTHTAVPLSRLDGRKRYKVSELDFLDRRARDRASAAEKNPLFDDMAALRLLPGGVYTRSQLLGWLEAMTSSGMFEQLSLQGKPNPDGTLALTVSYAETIWPGAAERLKCVNVGLMAPPDAGPDEDMTAREKLEYFRRQERRDYQQRIRGAKRCILPESVREEVLGMVKKQGKLTAGVLQKIRGRIEKWYHDEGFVCAQVQHFGNLDTDEIVCEVVEGDITRVEYQFHDKLENIVEGNTHIAVIDRELPQQLRPGHIYSIGAGKQALTRINSLALFSGIEVNPRPDETKEGGIVVEIKLKEHEQKSAEVTTEWSIVPGHQGRPTLASIQPGGTVSFEHRNISGLNRSLSGYVKSSNLLNPQDDLSFKLEYAHPYLDGVEDRSRNRTFKASCFNVRKLSPVFVAGPNMDEAPPIWVDRVGIKATITESFTRQSKFTYGFVVEEIKTLDQDNNICTHGSRVSPSGALSMDGPPTTFSGTGVDRMAFLQANITRDNTEFVNGATIGDRYIFQLDQGLGIGSKNPFFNRHQFSVTKFINLNKKDKGAGKPPPAVLAIHGRYAGCVGDLPSYDAFAIGGPHSVRGYGMGELGASRNLLEVATELRIPITVKNRQTQVYAFAEHGTDLGSSKDVKGNPTEFFRRAGHGSSYGLGAKLGRVRAEYAVDHNAGTGAFFLRFGARF</sequence>
<dbReference type="PANTHER" id="PTHR12815:SF36">
    <property type="entry name" value="OS11G0116500 PROTEIN"/>
    <property type="match status" value="1"/>
</dbReference>
<feature type="domain" description="Toc75-like POTRA" evidence="14">
    <location>
        <begin position="332"/>
        <end position="412"/>
    </location>
</feature>
<feature type="domain" description="Bacterial surface antigen (D15)" evidence="12">
    <location>
        <begin position="451"/>
        <end position="786"/>
    </location>
</feature>
<dbReference type="PANTHER" id="PTHR12815">
    <property type="entry name" value="SORTING AND ASSEMBLY MACHINERY SAMM50 PROTEIN FAMILY MEMBER"/>
    <property type="match status" value="1"/>
</dbReference>
<dbReference type="InterPro" id="IPR057354">
    <property type="entry name" value="POTRA1_3_Toc75"/>
</dbReference>
<evidence type="ECO:0000256" key="2">
    <source>
        <dbReference type="ARBA" id="ARBA00022448"/>
    </source>
</evidence>
<evidence type="ECO:0000256" key="3">
    <source>
        <dbReference type="ARBA" id="ARBA00022452"/>
    </source>
</evidence>
<evidence type="ECO:0000256" key="6">
    <source>
        <dbReference type="ARBA" id="ARBA00022692"/>
    </source>
</evidence>
<feature type="region of interest" description="Disordered" evidence="11">
    <location>
        <begin position="1"/>
        <end position="55"/>
    </location>
</feature>
<dbReference type="GO" id="GO:0045037">
    <property type="term" value="P:protein import into chloroplast stroma"/>
    <property type="evidence" value="ECO:0007669"/>
    <property type="project" value="TreeGrafter"/>
</dbReference>
<keyword evidence="16" id="KW-1185">Reference proteome</keyword>
<comment type="caution">
    <text evidence="15">The sequence shown here is derived from an EMBL/GenBank/DDBJ whole genome shotgun (WGS) entry which is preliminary data.</text>
</comment>
<comment type="similarity">
    <text evidence="10">Belongs to the TOC75 family.</text>
</comment>
<evidence type="ECO:0000256" key="10">
    <source>
        <dbReference type="ARBA" id="ARBA00061638"/>
    </source>
</evidence>
<dbReference type="InterPro" id="IPR000184">
    <property type="entry name" value="Bac_surfAg_D15"/>
</dbReference>
<dbReference type="AlphaFoldDB" id="A0A8T0WGP0"/>
<dbReference type="Pfam" id="PF25282">
    <property type="entry name" value="POTRA1_3_Toc75"/>
    <property type="match status" value="2"/>
</dbReference>
<proteinExistence type="inferred from homology"/>
<evidence type="ECO:0000259" key="13">
    <source>
        <dbReference type="Pfam" id="PF25280"/>
    </source>
</evidence>
<reference evidence="15" key="1">
    <citation type="submission" date="2020-05" db="EMBL/GenBank/DDBJ databases">
        <title>WGS assembly of Panicum virgatum.</title>
        <authorList>
            <person name="Lovell J.T."/>
            <person name="Jenkins J."/>
            <person name="Shu S."/>
            <person name="Juenger T.E."/>
            <person name="Schmutz J."/>
        </authorList>
    </citation>
    <scope>NUCLEOTIDE SEQUENCE</scope>
    <source>
        <strain evidence="15">AP13</strain>
    </source>
</reference>
<dbReference type="OrthoDB" id="1161695at2759"/>
<evidence type="ECO:0000259" key="14">
    <source>
        <dbReference type="Pfam" id="PF25282"/>
    </source>
</evidence>
<dbReference type="GO" id="GO:0045036">
    <property type="term" value="P:protein targeting to chloroplast"/>
    <property type="evidence" value="ECO:0007669"/>
    <property type="project" value="UniProtKB-ARBA"/>
</dbReference>
<evidence type="ECO:0000256" key="9">
    <source>
        <dbReference type="ARBA" id="ARBA00023136"/>
    </source>
</evidence>
<evidence type="ECO:0000313" key="16">
    <source>
        <dbReference type="Proteomes" id="UP000823388"/>
    </source>
</evidence>
<evidence type="ECO:0000259" key="12">
    <source>
        <dbReference type="Pfam" id="PF01103"/>
    </source>
</evidence>
<keyword evidence="4" id="KW-0150">Chloroplast</keyword>
<dbReference type="GO" id="GO:0009707">
    <property type="term" value="C:chloroplast outer membrane"/>
    <property type="evidence" value="ECO:0007669"/>
    <property type="project" value="UniProtKB-SubCell"/>
</dbReference>
<feature type="domain" description="Toc75-like second POTRA" evidence="13">
    <location>
        <begin position="219"/>
        <end position="330"/>
    </location>
</feature>
<feature type="compositionally biased region" description="Low complexity" evidence="11">
    <location>
        <begin position="22"/>
        <end position="33"/>
    </location>
</feature>
<keyword evidence="2" id="KW-0813">Transport</keyword>
<dbReference type="Pfam" id="PF25280">
    <property type="entry name" value="POTRA2_Toc75"/>
    <property type="match status" value="1"/>
</dbReference>
<dbReference type="Proteomes" id="UP000823388">
    <property type="component" value="Chromosome 2K"/>
</dbReference>
<organism evidence="15 16">
    <name type="scientific">Panicum virgatum</name>
    <name type="common">Blackwell switchgrass</name>
    <dbReference type="NCBI Taxonomy" id="38727"/>
    <lineage>
        <taxon>Eukaryota</taxon>
        <taxon>Viridiplantae</taxon>
        <taxon>Streptophyta</taxon>
        <taxon>Embryophyta</taxon>
        <taxon>Tracheophyta</taxon>
        <taxon>Spermatophyta</taxon>
        <taxon>Magnoliopsida</taxon>
        <taxon>Liliopsida</taxon>
        <taxon>Poales</taxon>
        <taxon>Poaceae</taxon>
        <taxon>PACMAD clade</taxon>
        <taxon>Panicoideae</taxon>
        <taxon>Panicodae</taxon>
        <taxon>Paniceae</taxon>
        <taxon>Panicinae</taxon>
        <taxon>Panicum</taxon>
        <taxon>Panicum sect. Hiantes</taxon>
    </lineage>
</organism>
<dbReference type="GO" id="GO:0009658">
    <property type="term" value="P:chloroplast organization"/>
    <property type="evidence" value="ECO:0007669"/>
    <property type="project" value="TreeGrafter"/>
</dbReference>
<gene>
    <name evidence="15" type="ORF">PVAP13_2KG504700</name>
</gene>
<dbReference type="InterPro" id="IPR057355">
    <property type="entry name" value="POTRA2_Toc75"/>
</dbReference>
<dbReference type="Gene3D" id="2.40.160.50">
    <property type="entry name" value="membrane protein fhac: a member of the omp85/tpsb transporter family"/>
    <property type="match status" value="1"/>
</dbReference>
<evidence type="ECO:0000256" key="8">
    <source>
        <dbReference type="ARBA" id="ARBA00022927"/>
    </source>
</evidence>
<evidence type="ECO:0000256" key="7">
    <source>
        <dbReference type="ARBA" id="ARBA00022805"/>
    </source>
</evidence>
<evidence type="ECO:0000256" key="4">
    <source>
        <dbReference type="ARBA" id="ARBA00022528"/>
    </source>
</evidence>
<name>A0A8T0WGP0_PANVG</name>
<keyword evidence="8" id="KW-0653">Protein transport</keyword>
<dbReference type="EMBL" id="CM029039">
    <property type="protein sequence ID" value="KAG2646358.1"/>
    <property type="molecule type" value="Genomic_DNA"/>
</dbReference>
<dbReference type="Gene3D" id="3.10.20.310">
    <property type="entry name" value="membrane protein fhac"/>
    <property type="match status" value="1"/>
</dbReference>
<feature type="domain" description="Toc75-like POTRA" evidence="14">
    <location>
        <begin position="122"/>
        <end position="209"/>
    </location>
</feature>
<evidence type="ECO:0000313" key="15">
    <source>
        <dbReference type="EMBL" id="KAG2646358.1"/>
    </source>
</evidence>
<evidence type="ECO:0000256" key="1">
    <source>
        <dbReference type="ARBA" id="ARBA00004396"/>
    </source>
</evidence>
<accession>A0A8T0WGP0</accession>
<evidence type="ECO:0000256" key="5">
    <source>
        <dbReference type="ARBA" id="ARBA00022640"/>
    </source>
</evidence>
<keyword evidence="7" id="KW-1002">Plastid outer membrane</keyword>
<keyword evidence="6" id="KW-0812">Transmembrane</keyword>